<dbReference type="SUPFAM" id="SSF63380">
    <property type="entry name" value="Riboflavin synthase domain-like"/>
    <property type="match status" value="1"/>
</dbReference>
<feature type="binding site" evidence="2">
    <location>
        <position position="209"/>
    </location>
    <ligand>
        <name>[2Fe-2S] cluster</name>
        <dbReference type="ChEBI" id="CHEBI:190135"/>
    </ligand>
</feature>
<proteinExistence type="predicted"/>
<keyword evidence="2" id="KW-0411">Iron-sulfur</keyword>
<comment type="cofactor">
    <cofactor evidence="1">
        <name>FAD</name>
        <dbReference type="ChEBI" id="CHEBI:57692"/>
    </cofactor>
    <text evidence="1">Binds 1 FAD per subunit.</text>
</comment>
<keyword evidence="2" id="KW-0408">Iron</keyword>
<dbReference type="InterPro" id="IPR050353">
    <property type="entry name" value="PyrK_electron_transfer"/>
</dbReference>
<feature type="binding site" evidence="2">
    <location>
        <position position="224"/>
    </location>
    <ligand>
        <name>[2Fe-2S] cluster</name>
        <dbReference type="ChEBI" id="CHEBI:190135"/>
    </ligand>
</feature>
<evidence type="ECO:0000313" key="5">
    <source>
        <dbReference type="Proteomes" id="UP000070263"/>
    </source>
</evidence>
<gene>
    <name evidence="4" type="ORF">AKJ51_04860</name>
</gene>
<keyword evidence="2" id="KW-0479">Metal-binding</keyword>
<dbReference type="CDD" id="cd06219">
    <property type="entry name" value="DHOD_e_trans_like1"/>
    <property type="match status" value="1"/>
</dbReference>
<dbReference type="NCBIfam" id="NF004862">
    <property type="entry name" value="PRK06222.1"/>
    <property type="match status" value="1"/>
</dbReference>
<feature type="binding site" evidence="1">
    <location>
        <begin position="49"/>
        <end position="51"/>
    </location>
    <ligand>
        <name>FAD</name>
        <dbReference type="ChEBI" id="CHEBI:57692"/>
    </ligand>
</feature>
<dbReference type="Pfam" id="PF10418">
    <property type="entry name" value="DHODB_Fe-S_bind"/>
    <property type="match status" value="1"/>
</dbReference>
<dbReference type="EMBL" id="LHYE01000084">
    <property type="protein sequence ID" value="KXB05714.1"/>
    <property type="molecule type" value="Genomic_DNA"/>
</dbReference>
<dbReference type="InterPro" id="IPR019480">
    <property type="entry name" value="Dihydroorotate_DH_Fe-S-bd"/>
</dbReference>
<dbReference type="Gene3D" id="2.40.30.10">
    <property type="entry name" value="Translation factors"/>
    <property type="match status" value="1"/>
</dbReference>
<dbReference type="GO" id="GO:0046872">
    <property type="term" value="F:metal ion binding"/>
    <property type="evidence" value="ECO:0007669"/>
    <property type="project" value="UniProtKB-KW"/>
</dbReference>
<keyword evidence="2" id="KW-0001">2Fe-2S</keyword>
<keyword evidence="1" id="KW-0274">FAD</keyword>
<dbReference type="InterPro" id="IPR012165">
    <property type="entry name" value="Cyt_c3_hydrogenase_gsu"/>
</dbReference>
<dbReference type="Gene3D" id="3.40.50.80">
    <property type="entry name" value="Nucleotide-binding domain of ferredoxin-NADP reductase (FNR) module"/>
    <property type="match status" value="1"/>
</dbReference>
<protein>
    <submittedName>
        <fullName evidence="4">Ferredoxin-NADP reductase</fullName>
        <ecNumber evidence="4">1.18.1.2</ecNumber>
    </submittedName>
</protein>
<accession>A0A133VH27</accession>
<dbReference type="GO" id="GO:0004324">
    <property type="term" value="F:ferredoxin-NADP+ reductase activity"/>
    <property type="evidence" value="ECO:0007669"/>
    <property type="project" value="UniProtKB-EC"/>
</dbReference>
<keyword evidence="4" id="KW-0560">Oxidoreductase</keyword>
<evidence type="ECO:0000259" key="3">
    <source>
        <dbReference type="Pfam" id="PF10418"/>
    </source>
</evidence>
<comment type="caution">
    <text evidence="4">The sequence shown here is derived from an EMBL/GenBank/DDBJ whole genome shotgun (WGS) entry which is preliminary data.</text>
</comment>
<evidence type="ECO:0000256" key="2">
    <source>
        <dbReference type="PIRSR" id="PIRSR006816-2"/>
    </source>
</evidence>
<sequence length="240" mass="26204">MTKIEVKAPLVAEKVKPGQFIVIRMHKKGERVPLTFYKRDKKKGTVTIVFQKVGKSTHELSTYKVGEKLQDVIGPMGTPTEIKKYGNVVCIGGGVGTPEVFPVANALKNAGNNVTIISGFRTKDLVICENEMDKACTDELYITTDDGTYGREGFTSDVLEELIENKKIDLVHAVGPPIMMKVIADITKKHDIPTKASLNSIMLDATGMCGSCRVLVGGETKFACIDGPKFDAHEVDWSVL</sequence>
<dbReference type="GO" id="GO:0006221">
    <property type="term" value="P:pyrimidine nucleotide biosynthetic process"/>
    <property type="evidence" value="ECO:0007669"/>
    <property type="project" value="InterPro"/>
</dbReference>
<reference evidence="4 5" key="1">
    <citation type="journal article" date="2016" name="Sci. Rep.">
        <title>Metabolic traits of an uncultured archaeal lineage -MSBL1- from brine pools of the Red Sea.</title>
        <authorList>
            <person name="Mwirichia R."/>
            <person name="Alam I."/>
            <person name="Rashid M."/>
            <person name="Vinu M."/>
            <person name="Ba-Alawi W."/>
            <person name="Anthony Kamau A."/>
            <person name="Kamanda Ngugi D."/>
            <person name="Goker M."/>
            <person name="Klenk H.P."/>
            <person name="Bajic V."/>
            <person name="Stingl U."/>
        </authorList>
    </citation>
    <scope>NUCLEOTIDE SEQUENCE [LARGE SCALE GENOMIC DNA]</scope>
    <source>
        <strain evidence="4">SCGC-AAA382A20</strain>
    </source>
</reference>
<keyword evidence="5" id="KW-1185">Reference proteome</keyword>
<dbReference type="EC" id="1.18.1.2" evidence="4"/>
<dbReference type="PIRSF" id="PIRSF006816">
    <property type="entry name" value="Cyc3_hyd_g"/>
    <property type="match status" value="1"/>
</dbReference>
<organism evidence="4 5">
    <name type="scientific">candidate division MSBL1 archaeon SCGC-AAA382A20</name>
    <dbReference type="NCBI Taxonomy" id="1698280"/>
    <lineage>
        <taxon>Archaea</taxon>
        <taxon>Methanobacteriati</taxon>
        <taxon>Methanobacteriota</taxon>
        <taxon>candidate division MSBL1</taxon>
    </lineage>
</organism>
<dbReference type="InterPro" id="IPR039261">
    <property type="entry name" value="FNR_nucleotide-bd"/>
</dbReference>
<dbReference type="PANTHER" id="PTHR43513">
    <property type="entry name" value="DIHYDROOROTATE DEHYDROGENASE B (NAD(+)), ELECTRON TRANSFER SUBUNIT"/>
    <property type="match status" value="1"/>
</dbReference>
<comment type="cofactor">
    <cofactor evidence="2">
        <name>[2Fe-2S] cluster</name>
        <dbReference type="ChEBI" id="CHEBI:190135"/>
    </cofactor>
    <text evidence="2">Binds 1 [2Fe-2S] cluster per subunit.</text>
</comment>
<dbReference type="GO" id="GO:0050660">
    <property type="term" value="F:flavin adenine dinucleotide binding"/>
    <property type="evidence" value="ECO:0007669"/>
    <property type="project" value="InterPro"/>
</dbReference>
<feature type="domain" description="Dihydroorotate dehydrogenase electron transfer subunit iron-sulphur cluster binding" evidence="3">
    <location>
        <begin position="199"/>
        <end position="236"/>
    </location>
</feature>
<name>A0A133VH27_9EURY</name>
<dbReference type="Proteomes" id="UP000070263">
    <property type="component" value="Unassembled WGS sequence"/>
</dbReference>
<dbReference type="InterPro" id="IPR017938">
    <property type="entry name" value="Riboflavin_synthase-like_b-brl"/>
</dbReference>
<dbReference type="PANTHER" id="PTHR43513:SF3">
    <property type="entry name" value="DIHYDROOROTATE DEHYDROGENASE B (NAD(+)), ELECTRON TRANSFER SUBUNIT-RELATED"/>
    <property type="match status" value="1"/>
</dbReference>
<feature type="binding site" evidence="2">
    <location>
        <position position="212"/>
    </location>
    <ligand>
        <name>[2Fe-2S] cluster</name>
        <dbReference type="ChEBI" id="CHEBI:190135"/>
    </ligand>
</feature>
<evidence type="ECO:0000313" key="4">
    <source>
        <dbReference type="EMBL" id="KXB05714.1"/>
    </source>
</evidence>
<keyword evidence="1" id="KW-0285">Flavoprotein</keyword>
<feature type="non-terminal residue" evidence="4">
    <location>
        <position position="240"/>
    </location>
</feature>
<dbReference type="AlphaFoldDB" id="A0A133VH27"/>
<evidence type="ECO:0000256" key="1">
    <source>
        <dbReference type="PIRSR" id="PIRSR006816-1"/>
    </source>
</evidence>
<dbReference type="SUPFAM" id="SSF52343">
    <property type="entry name" value="Ferredoxin reductase-like, C-terminal NADP-linked domain"/>
    <property type="match status" value="1"/>
</dbReference>
<dbReference type="GO" id="GO:0051537">
    <property type="term" value="F:2 iron, 2 sulfur cluster binding"/>
    <property type="evidence" value="ECO:0007669"/>
    <property type="project" value="UniProtKB-KW"/>
</dbReference>